<gene>
    <name evidence="1" type="ORF">HF1_13320</name>
</gene>
<evidence type="ECO:0000313" key="1">
    <source>
        <dbReference type="EMBL" id="CBY93340.1"/>
    </source>
</evidence>
<dbReference type="Proteomes" id="UP000008637">
    <property type="component" value="Chromosome"/>
</dbReference>
<dbReference type="KEGG" id="mha:HF1_13320"/>
<keyword evidence="2" id="KW-1185">Reference proteome</keyword>
<accession>E8ZJL9</accession>
<sequence length="225" mass="24273">MTSLAKGAIGLGGLGTVAGGGLLAHSLAKGDQKSALIKKLESDKFTILNLDTSKQESENSGWQKIFLGYSSLSDGKENRKIGNLTLSASGDKREGINQLKKACSSLLNTEGDSSNFEKNYQLATQWCVEPVSIESLLQKQGTPFLDTGANNNQGWTEVAKAYEKAQSNTNKPLNEVTWSSVSNSNYDANITNIKNACNTRKTKSSHEEGFLNALKEAQSWCTSRA</sequence>
<dbReference type="EMBL" id="FR773153">
    <property type="protein sequence ID" value="CBY93340.1"/>
    <property type="molecule type" value="Genomic_DNA"/>
</dbReference>
<name>E8ZJL9_MYCHL</name>
<protein>
    <submittedName>
        <fullName evidence="1">Uncharacterized protein</fullName>
    </submittedName>
</protein>
<evidence type="ECO:0000313" key="2">
    <source>
        <dbReference type="Proteomes" id="UP000008637"/>
    </source>
</evidence>
<dbReference type="AlphaFoldDB" id="E8ZJL9"/>
<reference evidence="1 2" key="1">
    <citation type="journal article" date="2011" name="J. Bacteriol.">
        <title>Complete genome sequence of Mycoplasma haemofelis, a hemotropic mycoplasma.</title>
        <authorList>
            <person name="Barker E.N."/>
            <person name="Helps C.R."/>
            <person name="Peters I.R."/>
            <person name="Darby A.C."/>
            <person name="Radford A.D."/>
            <person name="Tasker S."/>
        </authorList>
    </citation>
    <scope>NUCLEOTIDE SEQUENCE [LARGE SCALE GENOMIC DNA]</scope>
    <source>
        <strain evidence="1 2">Langford 1</strain>
    </source>
</reference>
<organism evidence="1 2">
    <name type="scientific">Mycoplasma haemofelis (strain Langford 1)</name>
    <name type="common">Haemobartonella felis</name>
    <dbReference type="NCBI Taxonomy" id="941640"/>
    <lineage>
        <taxon>Bacteria</taxon>
        <taxon>Bacillati</taxon>
        <taxon>Mycoplasmatota</taxon>
        <taxon>Mollicutes</taxon>
        <taxon>Mycoplasmataceae</taxon>
        <taxon>Mycoplasma</taxon>
    </lineage>
</organism>
<proteinExistence type="predicted"/>
<dbReference type="HOGENOM" id="CLU_098620_3_0_14"/>